<dbReference type="Proteomes" id="UP000737018">
    <property type="component" value="Unassembled WGS sequence"/>
</dbReference>
<reference evidence="1" key="1">
    <citation type="submission" date="2020-03" db="EMBL/GenBank/DDBJ databases">
        <title>Castanea mollissima Vanexum genome sequencing.</title>
        <authorList>
            <person name="Staton M."/>
        </authorList>
    </citation>
    <scope>NUCLEOTIDE SEQUENCE</scope>
    <source>
        <tissue evidence="1">Leaf</tissue>
    </source>
</reference>
<evidence type="ECO:0000313" key="2">
    <source>
        <dbReference type="Proteomes" id="UP000737018"/>
    </source>
</evidence>
<dbReference type="EMBL" id="JRKL02007605">
    <property type="protein sequence ID" value="KAF3947586.1"/>
    <property type="molecule type" value="Genomic_DNA"/>
</dbReference>
<dbReference type="OrthoDB" id="10480164at2759"/>
<dbReference type="AlphaFoldDB" id="A0A8J4QBZ5"/>
<organism evidence="1 2">
    <name type="scientific">Castanea mollissima</name>
    <name type="common">Chinese chestnut</name>
    <dbReference type="NCBI Taxonomy" id="60419"/>
    <lineage>
        <taxon>Eukaryota</taxon>
        <taxon>Viridiplantae</taxon>
        <taxon>Streptophyta</taxon>
        <taxon>Embryophyta</taxon>
        <taxon>Tracheophyta</taxon>
        <taxon>Spermatophyta</taxon>
        <taxon>Magnoliopsida</taxon>
        <taxon>eudicotyledons</taxon>
        <taxon>Gunneridae</taxon>
        <taxon>Pentapetalae</taxon>
        <taxon>rosids</taxon>
        <taxon>fabids</taxon>
        <taxon>Fagales</taxon>
        <taxon>Fagaceae</taxon>
        <taxon>Castanea</taxon>
    </lineage>
</organism>
<comment type="caution">
    <text evidence="1">The sequence shown here is derived from an EMBL/GenBank/DDBJ whole genome shotgun (WGS) entry which is preliminary data.</text>
</comment>
<sequence length="135" mass="14534">MTFFAAPSCAALVSDGPVKCCTTSWKRPIYKLLKLFRKTLMTSLQKDDENSAGPPDVVSNVQSHSSLSSALQIGALRPHISHGLLLASQTSTPRLTLPALIQDDKLDESGLMGKSSSTNLLAILRWTKVLSPLVT</sequence>
<keyword evidence="2" id="KW-1185">Reference proteome</keyword>
<proteinExistence type="predicted"/>
<name>A0A8J4QBZ5_9ROSI</name>
<accession>A0A8J4QBZ5</accession>
<gene>
    <name evidence="1" type="ORF">CMV_026301</name>
</gene>
<evidence type="ECO:0000313" key="1">
    <source>
        <dbReference type="EMBL" id="KAF3947586.1"/>
    </source>
</evidence>
<protein>
    <submittedName>
        <fullName evidence="1">Uncharacterized protein</fullName>
    </submittedName>
</protein>